<comment type="caution">
    <text evidence="2">The sequence shown here is derived from an EMBL/GenBank/DDBJ whole genome shotgun (WGS) entry which is preliminary data.</text>
</comment>
<dbReference type="Gene3D" id="2.40.50.140">
    <property type="entry name" value="Nucleic acid-binding proteins"/>
    <property type="match status" value="1"/>
</dbReference>
<feature type="domain" description="Replication protein A 70 kDa DNA-binding subunit B/D first OB fold" evidence="1">
    <location>
        <begin position="12"/>
        <end position="67"/>
    </location>
</feature>
<dbReference type="Pfam" id="PF02721">
    <property type="entry name" value="DUF223"/>
    <property type="match status" value="1"/>
</dbReference>
<proteinExistence type="predicted"/>
<dbReference type="InterPro" id="IPR012340">
    <property type="entry name" value="NA-bd_OB-fold"/>
</dbReference>
<name>A0AAU9P7I7_9ASTR</name>
<evidence type="ECO:0000313" key="2">
    <source>
        <dbReference type="EMBL" id="CAH1446101.1"/>
    </source>
</evidence>
<reference evidence="2 3" key="1">
    <citation type="submission" date="2022-01" db="EMBL/GenBank/DDBJ databases">
        <authorList>
            <person name="Xiong W."/>
            <person name="Schranz E."/>
        </authorList>
    </citation>
    <scope>NUCLEOTIDE SEQUENCE [LARGE SCALE GENOMIC DNA]</scope>
</reference>
<organism evidence="2 3">
    <name type="scientific">Lactuca virosa</name>
    <dbReference type="NCBI Taxonomy" id="75947"/>
    <lineage>
        <taxon>Eukaryota</taxon>
        <taxon>Viridiplantae</taxon>
        <taxon>Streptophyta</taxon>
        <taxon>Embryophyta</taxon>
        <taxon>Tracheophyta</taxon>
        <taxon>Spermatophyta</taxon>
        <taxon>Magnoliopsida</taxon>
        <taxon>eudicotyledons</taxon>
        <taxon>Gunneridae</taxon>
        <taxon>Pentapetalae</taxon>
        <taxon>asterids</taxon>
        <taxon>campanulids</taxon>
        <taxon>Asterales</taxon>
        <taxon>Asteraceae</taxon>
        <taxon>Cichorioideae</taxon>
        <taxon>Cichorieae</taxon>
        <taxon>Lactucinae</taxon>
        <taxon>Lactuca</taxon>
    </lineage>
</organism>
<dbReference type="EMBL" id="CAKMRJ010005523">
    <property type="protein sequence ID" value="CAH1446101.1"/>
    <property type="molecule type" value="Genomic_DNA"/>
</dbReference>
<dbReference type="Proteomes" id="UP001157418">
    <property type="component" value="Unassembled WGS sequence"/>
</dbReference>
<keyword evidence="3" id="KW-1185">Reference proteome</keyword>
<protein>
    <recommendedName>
        <fullName evidence="1">Replication protein A 70 kDa DNA-binding subunit B/D first OB fold domain-containing protein</fullName>
    </recommendedName>
</protein>
<sequence>MTHNSDSEIVIDKLADIDVSKESWNIRVQVVMIWKQTYKNNSNMVSSLVMILMDYEGTRIHATIKKSHKCISSPPGRRSYFIGQVVSTEPMRVFKDNARETRLMSIVAQDLSYISEHQNENALVIIILRMAKLKTWGGQPQVGNYLFGSRLHINDDMHHISEFKKVIAHIDLNVESSINTTQLNTEIVVAKPEDYYLRFQIKNIDDIPDYNEDQGRQKIPDEFNTMLNRKFVFKVQISKFNLENNYHAYTVHKMTDDELVVGAIFKHSPAYEENSIHSDGTPINKSIKENSVPVEGDNINVVDLDAVTPTTTSLKRPIEIVTTTESFEWSSSKDGVAPHTLKIPKLEKLE</sequence>
<dbReference type="InterPro" id="IPR003871">
    <property type="entry name" value="RFA1B/D_OB_1st"/>
</dbReference>
<evidence type="ECO:0000313" key="3">
    <source>
        <dbReference type="Proteomes" id="UP001157418"/>
    </source>
</evidence>
<dbReference type="AlphaFoldDB" id="A0AAU9P7I7"/>
<evidence type="ECO:0000259" key="1">
    <source>
        <dbReference type="Pfam" id="PF02721"/>
    </source>
</evidence>
<gene>
    <name evidence="2" type="ORF">LVIROSA_LOCUS31821</name>
</gene>
<accession>A0AAU9P7I7</accession>